<comment type="caution">
    <text evidence="2">The sequence shown here is derived from an EMBL/GenBank/DDBJ whole genome shotgun (WGS) entry which is preliminary data.</text>
</comment>
<gene>
    <name evidence="2" type="ORF">Tco_0843245</name>
</gene>
<dbReference type="PANTHER" id="PTHR45023:SF4">
    <property type="entry name" value="GLYCINE-RICH PROTEIN-RELATED"/>
    <property type="match status" value="1"/>
</dbReference>
<name>A0ABQ5B2T3_9ASTR</name>
<evidence type="ECO:0000256" key="1">
    <source>
        <dbReference type="SAM" id="MobiDB-lite"/>
    </source>
</evidence>
<reference evidence="2" key="1">
    <citation type="journal article" date="2022" name="Int. J. Mol. Sci.">
        <title>Draft Genome of Tanacetum Coccineum: Genomic Comparison of Closely Related Tanacetum-Family Plants.</title>
        <authorList>
            <person name="Yamashiro T."/>
            <person name="Shiraishi A."/>
            <person name="Nakayama K."/>
            <person name="Satake H."/>
        </authorList>
    </citation>
    <scope>NUCLEOTIDE SEQUENCE</scope>
</reference>
<reference evidence="2" key="2">
    <citation type="submission" date="2022-01" db="EMBL/GenBank/DDBJ databases">
        <authorList>
            <person name="Yamashiro T."/>
            <person name="Shiraishi A."/>
            <person name="Satake H."/>
            <person name="Nakayama K."/>
        </authorList>
    </citation>
    <scope>NUCLEOTIDE SEQUENCE</scope>
</reference>
<organism evidence="2 3">
    <name type="scientific">Tanacetum coccineum</name>
    <dbReference type="NCBI Taxonomy" id="301880"/>
    <lineage>
        <taxon>Eukaryota</taxon>
        <taxon>Viridiplantae</taxon>
        <taxon>Streptophyta</taxon>
        <taxon>Embryophyta</taxon>
        <taxon>Tracheophyta</taxon>
        <taxon>Spermatophyta</taxon>
        <taxon>Magnoliopsida</taxon>
        <taxon>eudicotyledons</taxon>
        <taxon>Gunneridae</taxon>
        <taxon>Pentapetalae</taxon>
        <taxon>asterids</taxon>
        <taxon>campanulids</taxon>
        <taxon>Asterales</taxon>
        <taxon>Asteraceae</taxon>
        <taxon>Asteroideae</taxon>
        <taxon>Anthemideae</taxon>
        <taxon>Anthemidinae</taxon>
        <taxon>Tanacetum</taxon>
    </lineage>
</organism>
<dbReference type="EMBL" id="BQNB010012857">
    <property type="protein sequence ID" value="GJT08783.1"/>
    <property type="molecule type" value="Genomic_DNA"/>
</dbReference>
<feature type="region of interest" description="Disordered" evidence="1">
    <location>
        <begin position="1"/>
        <end position="41"/>
    </location>
</feature>
<dbReference type="Proteomes" id="UP001151760">
    <property type="component" value="Unassembled WGS sequence"/>
</dbReference>
<sequence length="126" mass="14613">MYYPQRASPPPSQSSLIPAFNLDDDNQYTEGPSEPIEDDSPVEEWTIEEEIALCKAWVSTSENNIEGNGKKALGFWIEVTEFFHFEMGEQKRSYDSVNCKWKNRIRPKISQFCEIYNSVQDRHQSG</sequence>
<dbReference type="PANTHER" id="PTHR45023">
    <property type="match status" value="1"/>
</dbReference>
<proteinExistence type="predicted"/>
<evidence type="ECO:0000313" key="3">
    <source>
        <dbReference type="Proteomes" id="UP001151760"/>
    </source>
</evidence>
<protein>
    <recommendedName>
        <fullName evidence="4">Myb-like domain-containing protein</fullName>
    </recommendedName>
</protein>
<keyword evidence="3" id="KW-1185">Reference proteome</keyword>
<evidence type="ECO:0000313" key="2">
    <source>
        <dbReference type="EMBL" id="GJT08783.1"/>
    </source>
</evidence>
<accession>A0ABQ5B2T3</accession>
<evidence type="ECO:0008006" key="4">
    <source>
        <dbReference type="Google" id="ProtNLM"/>
    </source>
</evidence>